<dbReference type="PANTHER" id="PTHR30349:SF91">
    <property type="entry name" value="INTA PROTEIN"/>
    <property type="match status" value="1"/>
</dbReference>
<evidence type="ECO:0000256" key="4">
    <source>
        <dbReference type="PROSITE-ProRule" id="PRU01248"/>
    </source>
</evidence>
<gene>
    <name evidence="7" type="ORF">BN4615_P9634</name>
</gene>
<feature type="domain" description="Core-binding (CB)" evidence="6">
    <location>
        <begin position="28"/>
        <end position="141"/>
    </location>
</feature>
<name>A0A1M4EMS4_9ACTN</name>
<dbReference type="PROSITE" id="PS51900">
    <property type="entry name" value="CB"/>
    <property type="match status" value="1"/>
</dbReference>
<dbReference type="Pfam" id="PF14659">
    <property type="entry name" value="Phage_int_SAM_3"/>
    <property type="match status" value="1"/>
</dbReference>
<dbReference type="GO" id="GO:0006310">
    <property type="term" value="P:DNA recombination"/>
    <property type="evidence" value="ECO:0007669"/>
    <property type="project" value="UniProtKB-KW"/>
</dbReference>
<evidence type="ECO:0000256" key="1">
    <source>
        <dbReference type="ARBA" id="ARBA00022908"/>
    </source>
</evidence>
<dbReference type="Gene3D" id="1.10.150.130">
    <property type="match status" value="1"/>
</dbReference>
<evidence type="ECO:0000259" key="6">
    <source>
        <dbReference type="PROSITE" id="PS51900"/>
    </source>
</evidence>
<dbReference type="InterPro" id="IPR004107">
    <property type="entry name" value="Integrase_SAM-like_N"/>
</dbReference>
<keyword evidence="2 4" id="KW-0238">DNA-binding</keyword>
<sequence>MYGSTRKEAADKKKKAEAEIAAGQPITAGRTDTIADYLLTAWLAVTLPQRVAAGRLAPSTLDSYREKIELHIVPHLGKVKLVELNTTHIRTWLLELAAKPSRNRRHKLRPGEKKLPEPAKLSARTIAYTHAILRKALNDAVDDEILGKNVCLLVDAPSVDKKEFKPLTKEEAARFLVEAADDRLWVYWLVLLALGLRKGEGLGMRWSHIDFEAGTVRLEKSIQRLRGEKDEETGRRRGELVEKSLKTVASKATVAIPATALQALKELRTTQKADRLRAEVWVDPDLVFCTGHGTPLEPRNVNRAWYALCKRADLRQGPGEEGLRIHDLRHACATFLFSEGADIKTIQGVLRHARQSTTADLYVHIFDEVKHKAAKSMDGLLASLTNGPGSRGKRAS</sequence>
<dbReference type="GO" id="GO:0003677">
    <property type="term" value="F:DNA binding"/>
    <property type="evidence" value="ECO:0007669"/>
    <property type="project" value="UniProtKB-UniRule"/>
</dbReference>
<dbReference type="Gene3D" id="1.10.443.10">
    <property type="entry name" value="Intergrase catalytic core"/>
    <property type="match status" value="1"/>
</dbReference>
<dbReference type="InterPro" id="IPR050090">
    <property type="entry name" value="Tyrosine_recombinase_XerCD"/>
</dbReference>
<organism evidence="7">
    <name type="scientific">Nonomuraea gerenzanensis</name>
    <dbReference type="NCBI Taxonomy" id="93944"/>
    <lineage>
        <taxon>Bacteria</taxon>
        <taxon>Bacillati</taxon>
        <taxon>Actinomycetota</taxon>
        <taxon>Actinomycetes</taxon>
        <taxon>Streptosporangiales</taxon>
        <taxon>Streptosporangiaceae</taxon>
        <taxon>Nonomuraea</taxon>
    </lineage>
</organism>
<proteinExistence type="predicted"/>
<dbReference type="AlphaFoldDB" id="A0A1M4EMS4"/>
<feature type="domain" description="Tyr recombinase" evidence="5">
    <location>
        <begin position="162"/>
        <end position="375"/>
    </location>
</feature>
<dbReference type="CDD" id="cd01189">
    <property type="entry name" value="INT_ICEBs1_C_like"/>
    <property type="match status" value="1"/>
</dbReference>
<dbReference type="EMBL" id="LT559118">
    <property type="protein sequence ID" value="SBP00118.1"/>
    <property type="molecule type" value="Genomic_DNA"/>
</dbReference>
<evidence type="ECO:0000256" key="2">
    <source>
        <dbReference type="ARBA" id="ARBA00023125"/>
    </source>
</evidence>
<dbReference type="PROSITE" id="PS51898">
    <property type="entry name" value="TYR_RECOMBINASE"/>
    <property type="match status" value="1"/>
</dbReference>
<dbReference type="SUPFAM" id="SSF56349">
    <property type="entry name" value="DNA breaking-rejoining enzymes"/>
    <property type="match status" value="1"/>
</dbReference>
<dbReference type="RefSeq" id="WP_311132095.1">
    <property type="nucleotide sequence ID" value="NZ_LT559118.1"/>
</dbReference>
<dbReference type="InterPro" id="IPR044068">
    <property type="entry name" value="CB"/>
</dbReference>
<evidence type="ECO:0000259" key="5">
    <source>
        <dbReference type="PROSITE" id="PS51898"/>
    </source>
</evidence>
<dbReference type="InterPro" id="IPR013762">
    <property type="entry name" value="Integrase-like_cat_sf"/>
</dbReference>
<dbReference type="GO" id="GO:0015074">
    <property type="term" value="P:DNA integration"/>
    <property type="evidence" value="ECO:0007669"/>
    <property type="project" value="UniProtKB-KW"/>
</dbReference>
<dbReference type="PANTHER" id="PTHR30349">
    <property type="entry name" value="PHAGE INTEGRASE-RELATED"/>
    <property type="match status" value="1"/>
</dbReference>
<keyword evidence="3" id="KW-0233">DNA recombination</keyword>
<reference evidence="7" key="1">
    <citation type="submission" date="2016-04" db="EMBL/GenBank/DDBJ databases">
        <authorList>
            <person name="Evans L.H."/>
            <person name="Alamgir A."/>
            <person name="Owens N."/>
            <person name="Weber N.D."/>
            <person name="Virtaneva K."/>
            <person name="Barbian K."/>
            <person name="Babar A."/>
            <person name="Rosenke K."/>
        </authorList>
    </citation>
    <scope>NUCLEOTIDE SEQUENCE</scope>
    <source>
        <strain evidence="7">Nono1</strain>
    </source>
</reference>
<evidence type="ECO:0000256" key="3">
    <source>
        <dbReference type="ARBA" id="ARBA00023172"/>
    </source>
</evidence>
<protein>
    <submittedName>
        <fullName evidence="7">Integrase</fullName>
    </submittedName>
</protein>
<dbReference type="InterPro" id="IPR011010">
    <property type="entry name" value="DNA_brk_join_enz"/>
</dbReference>
<accession>A0A1M4EMS4</accession>
<dbReference type="InterPro" id="IPR010998">
    <property type="entry name" value="Integrase_recombinase_N"/>
</dbReference>
<evidence type="ECO:0000313" key="7">
    <source>
        <dbReference type="EMBL" id="SBP00118.1"/>
    </source>
</evidence>
<dbReference type="InterPro" id="IPR002104">
    <property type="entry name" value="Integrase_catalytic"/>
</dbReference>
<keyword evidence="1" id="KW-0229">DNA integration</keyword>
<dbReference type="Pfam" id="PF00589">
    <property type="entry name" value="Phage_integrase"/>
    <property type="match status" value="1"/>
</dbReference>